<keyword evidence="3" id="KW-1185">Reference proteome</keyword>
<evidence type="ECO:0000259" key="1">
    <source>
        <dbReference type="Pfam" id="PF13556"/>
    </source>
</evidence>
<gene>
    <name evidence="2" type="ORF">AB0L16_23865</name>
</gene>
<protein>
    <submittedName>
        <fullName evidence="2">Helix-turn-helix domain-containing protein</fullName>
    </submittedName>
</protein>
<dbReference type="Gene3D" id="1.10.10.2840">
    <property type="entry name" value="PucR C-terminal helix-turn-helix domain"/>
    <property type="match status" value="1"/>
</dbReference>
<dbReference type="InterPro" id="IPR025736">
    <property type="entry name" value="PucR_C-HTH_dom"/>
</dbReference>
<dbReference type="PANTHER" id="PTHR33744">
    <property type="entry name" value="CARBOHYDRATE DIACID REGULATOR"/>
    <property type="match status" value="1"/>
</dbReference>
<proteinExistence type="predicted"/>
<reference evidence="2 3" key="1">
    <citation type="submission" date="2024-06" db="EMBL/GenBank/DDBJ databases">
        <title>The Natural Products Discovery Center: Release of the First 8490 Sequenced Strains for Exploring Actinobacteria Biosynthetic Diversity.</title>
        <authorList>
            <person name="Kalkreuter E."/>
            <person name="Kautsar S.A."/>
            <person name="Yang D."/>
            <person name="Bader C.D."/>
            <person name="Teijaro C.N."/>
            <person name="Fluegel L."/>
            <person name="Davis C.M."/>
            <person name="Simpson J.R."/>
            <person name="Lauterbach L."/>
            <person name="Steele A.D."/>
            <person name="Gui C."/>
            <person name="Meng S."/>
            <person name="Li G."/>
            <person name="Viehrig K."/>
            <person name="Ye F."/>
            <person name="Su P."/>
            <person name="Kiefer A.F."/>
            <person name="Nichols A."/>
            <person name="Cepeda A.J."/>
            <person name="Yan W."/>
            <person name="Fan B."/>
            <person name="Jiang Y."/>
            <person name="Adhikari A."/>
            <person name="Zheng C.-J."/>
            <person name="Schuster L."/>
            <person name="Cowan T.M."/>
            <person name="Smanski M.J."/>
            <person name="Chevrette M.G."/>
            <person name="De Carvalho L.P.S."/>
            <person name="Shen B."/>
        </authorList>
    </citation>
    <scope>NUCLEOTIDE SEQUENCE [LARGE SCALE GENOMIC DNA]</scope>
    <source>
        <strain evidence="2 3">NPDC052347</strain>
    </source>
</reference>
<sequence length="405" mass="42286">MRGEYQQLVDEISATLGAPATLEDRDFGLIAFGAHGGEDDLELTMDPVRTRSILQRRSTAAVRAWFEAFGIARAHAPLRIPPDPAAGVFKGRICLPVRHRGVVYGYVWLLDDEQLAGLELGPPDTDPRVTQAMETAARIGALLAAEARAGAELGELLRDLLTARPAARETARDALREALGSAAEGPLALVAVAPWQLEDSEEQQGTEGPAALAARSGVAALCAVPDCLPGGGAALAALVRLRALGAPAAARAAADRLLHSPRATAGPGLAAAGIGGPRRGLAELPQAWAEALAAARAAGAERQLGPVAEWSAIGPYRVLTSLAAERAADPVVRPLLAPAHTELARTAEVYLDCAGQAGRAAAALGIHRQTLYYRLSRVEQLTGLDLDNGEDRLLLHMTLKAARLG</sequence>
<dbReference type="PANTHER" id="PTHR33744:SF17">
    <property type="entry name" value="CONSERVED PROTEIN"/>
    <property type="match status" value="1"/>
</dbReference>
<evidence type="ECO:0000313" key="3">
    <source>
        <dbReference type="Proteomes" id="UP001552594"/>
    </source>
</evidence>
<dbReference type="Pfam" id="PF13556">
    <property type="entry name" value="HTH_30"/>
    <property type="match status" value="1"/>
</dbReference>
<feature type="domain" description="PucR C-terminal helix-turn-helix" evidence="1">
    <location>
        <begin position="343"/>
        <end position="401"/>
    </location>
</feature>
<dbReference type="RefSeq" id="WP_109283435.1">
    <property type="nucleotide sequence ID" value="NZ_JBFAUK010000021.1"/>
</dbReference>
<organism evidence="2 3">
    <name type="scientific">Streptomyces orinoci</name>
    <name type="common">Streptoverticillium orinoci</name>
    <dbReference type="NCBI Taxonomy" id="67339"/>
    <lineage>
        <taxon>Bacteria</taxon>
        <taxon>Bacillati</taxon>
        <taxon>Actinomycetota</taxon>
        <taxon>Actinomycetes</taxon>
        <taxon>Kitasatosporales</taxon>
        <taxon>Streptomycetaceae</taxon>
        <taxon>Streptomyces</taxon>
    </lineage>
</organism>
<dbReference type="Proteomes" id="UP001552594">
    <property type="component" value="Unassembled WGS sequence"/>
</dbReference>
<dbReference type="InterPro" id="IPR042070">
    <property type="entry name" value="PucR_C-HTH_sf"/>
</dbReference>
<dbReference type="EMBL" id="JBFAUK010000021">
    <property type="protein sequence ID" value="MEV5509432.1"/>
    <property type="molecule type" value="Genomic_DNA"/>
</dbReference>
<name>A0ABV3K2P0_STRON</name>
<dbReference type="InterPro" id="IPR051448">
    <property type="entry name" value="CdaR-like_regulators"/>
</dbReference>
<accession>A0ABV3K2P0</accession>
<evidence type="ECO:0000313" key="2">
    <source>
        <dbReference type="EMBL" id="MEV5509432.1"/>
    </source>
</evidence>
<comment type="caution">
    <text evidence="2">The sequence shown here is derived from an EMBL/GenBank/DDBJ whole genome shotgun (WGS) entry which is preliminary data.</text>
</comment>